<dbReference type="Gene3D" id="1.20.120.520">
    <property type="entry name" value="nmb1532 protein domain like"/>
    <property type="match status" value="1"/>
</dbReference>
<proteinExistence type="predicted"/>
<reference evidence="3" key="1">
    <citation type="submission" date="2016-10" db="EMBL/GenBank/DDBJ databases">
        <authorList>
            <person name="Varghese N."/>
            <person name="Submissions S."/>
        </authorList>
    </citation>
    <scope>NUCLEOTIDE SEQUENCE [LARGE SCALE GENOMIC DNA]</scope>
    <source>
        <strain evidence="3">DSM 21857</strain>
    </source>
</reference>
<dbReference type="EMBL" id="FORF01000003">
    <property type="protein sequence ID" value="SFI53654.1"/>
    <property type="molecule type" value="Genomic_DNA"/>
</dbReference>
<dbReference type="STRING" id="1121003.SAMN03080618_00735"/>
<dbReference type="Proteomes" id="UP000242763">
    <property type="component" value="Unassembled WGS sequence"/>
</dbReference>
<evidence type="ECO:0000313" key="2">
    <source>
        <dbReference type="EMBL" id="SFI53654.1"/>
    </source>
</evidence>
<dbReference type="Pfam" id="PF01814">
    <property type="entry name" value="Hemerythrin"/>
    <property type="match status" value="1"/>
</dbReference>
<gene>
    <name evidence="2" type="ORF">SAMN03080618_00735</name>
</gene>
<protein>
    <submittedName>
        <fullName evidence="2">Hemerythrin HHE cation binding domain-containing protein</fullName>
    </submittedName>
</protein>
<organism evidence="2 3">
    <name type="scientific">Aquamicrobium aerolatum DSM 21857</name>
    <dbReference type="NCBI Taxonomy" id="1121003"/>
    <lineage>
        <taxon>Bacteria</taxon>
        <taxon>Pseudomonadati</taxon>
        <taxon>Pseudomonadota</taxon>
        <taxon>Alphaproteobacteria</taxon>
        <taxon>Hyphomicrobiales</taxon>
        <taxon>Phyllobacteriaceae</taxon>
        <taxon>Aerobium</taxon>
    </lineage>
</organism>
<sequence length="172" mass="18856">MEVGSRSECVAGCQPVDCPIQLACDDDGAPACAQVKRSHGRILQLCDVLEEIADALPGRVDRGQCRIVGDMLMPLLRYGHDYEEQHFFPAYERGEAEPGSRAQTIRRLKGEHMADEGAAQDVADALSALGDGAPVTNAEALGFMLRAFFEAQRRHVAFEQEHLLPLVVRRAI</sequence>
<accession>A0A1I3J058</accession>
<dbReference type="AlphaFoldDB" id="A0A1I3J058"/>
<name>A0A1I3J058_9HYPH</name>
<evidence type="ECO:0000313" key="3">
    <source>
        <dbReference type="Proteomes" id="UP000242763"/>
    </source>
</evidence>
<evidence type="ECO:0000259" key="1">
    <source>
        <dbReference type="Pfam" id="PF01814"/>
    </source>
</evidence>
<dbReference type="InterPro" id="IPR012312">
    <property type="entry name" value="Hemerythrin-like"/>
</dbReference>
<keyword evidence="3" id="KW-1185">Reference proteome</keyword>
<feature type="domain" description="Hemerythrin-like" evidence="1">
    <location>
        <begin position="34"/>
        <end position="167"/>
    </location>
</feature>